<organism evidence="2 3">
    <name type="scientific">Gordonia iterans</name>
    <dbReference type="NCBI Taxonomy" id="1004901"/>
    <lineage>
        <taxon>Bacteria</taxon>
        <taxon>Bacillati</taxon>
        <taxon>Actinomycetota</taxon>
        <taxon>Actinomycetes</taxon>
        <taxon>Mycobacteriales</taxon>
        <taxon>Gordoniaceae</taxon>
        <taxon>Gordonia</taxon>
    </lineage>
</organism>
<evidence type="ECO:0000256" key="1">
    <source>
        <dbReference type="SAM" id="Phobius"/>
    </source>
</evidence>
<accession>A0A2S0KIL3</accession>
<reference evidence="2 3" key="1">
    <citation type="submission" date="2018-03" db="EMBL/GenBank/DDBJ databases">
        <title>Characteristics and genome of n-alkane degrading marine bacteria Gordonia iterans isolated from crude oil contaminated in Tae-an, South Korea.</title>
        <authorList>
            <person name="Lee S.-S."/>
            <person name="Kim H."/>
        </authorList>
    </citation>
    <scope>NUCLEOTIDE SEQUENCE [LARGE SCALE GENOMIC DNA]</scope>
    <source>
        <strain evidence="2 3">Co17</strain>
    </source>
</reference>
<feature type="transmembrane region" description="Helical" evidence="1">
    <location>
        <begin position="61"/>
        <end position="81"/>
    </location>
</feature>
<feature type="transmembrane region" description="Helical" evidence="1">
    <location>
        <begin position="139"/>
        <end position="161"/>
    </location>
</feature>
<dbReference type="OrthoDB" id="4465106at2"/>
<feature type="transmembrane region" description="Helical" evidence="1">
    <location>
        <begin position="167"/>
        <end position="186"/>
    </location>
</feature>
<proteinExistence type="predicted"/>
<dbReference type="AlphaFoldDB" id="A0A2S0KIL3"/>
<evidence type="ECO:0000313" key="3">
    <source>
        <dbReference type="Proteomes" id="UP000239814"/>
    </source>
</evidence>
<feature type="transmembrane region" description="Helical" evidence="1">
    <location>
        <begin position="114"/>
        <end position="132"/>
    </location>
</feature>
<feature type="transmembrane region" description="Helical" evidence="1">
    <location>
        <begin position="35"/>
        <end position="55"/>
    </location>
</feature>
<dbReference type="RefSeq" id="WP_105943226.1">
    <property type="nucleotide sequence ID" value="NZ_CP027433.1"/>
</dbReference>
<protein>
    <submittedName>
        <fullName evidence="2">Uncharacterized protein</fullName>
    </submittedName>
</protein>
<gene>
    <name evidence="2" type="ORF">C6V83_15970</name>
</gene>
<evidence type="ECO:0000313" key="2">
    <source>
        <dbReference type="EMBL" id="AVM01520.1"/>
    </source>
</evidence>
<keyword evidence="1" id="KW-0472">Membrane</keyword>
<keyword evidence="1" id="KW-1133">Transmembrane helix</keyword>
<keyword evidence="3" id="KW-1185">Reference proteome</keyword>
<dbReference type="EMBL" id="CP027433">
    <property type="protein sequence ID" value="AVM01520.1"/>
    <property type="molecule type" value="Genomic_DNA"/>
</dbReference>
<sequence>MGTVTVNAESEHRWYWGRGPLREDASALVGLQTPAAYALALLSIVVLSTIAFAAGGVTRPWLLGAVLLVLAAVALMVLAAAGDPLRPLPTAVAVLLPPTALAAAVPALTREPGLAYTVLTAAIVSIQVLTAVRGRLGAAWLGLALSIVVGIGADRVAGPLATLTGNLGSNLAVMIMATVFVAIIRPRARRIHALRRDARDRSAFDAAQEAVLTVRDQEVAGLARQARPLLERIATGEPIDDAVVGECLLVEAALRDRIRAPGLHDDDLAAAVWQARARGARVLLLDDRAVGDDDPDRFAPLLASAAELLDSVGPGSEVTVRVLPNGRGRLATITVVDGGRLSRWEFTPDGLPA</sequence>
<name>A0A2S0KIL3_9ACTN</name>
<dbReference type="Proteomes" id="UP000239814">
    <property type="component" value="Chromosome"/>
</dbReference>
<dbReference type="KEGG" id="git:C6V83_15970"/>
<keyword evidence="1" id="KW-0812">Transmembrane</keyword>